<evidence type="ECO:0000313" key="6">
    <source>
        <dbReference type="EMBL" id="NYE69894.1"/>
    </source>
</evidence>
<dbReference type="PROSITE" id="PS00211">
    <property type="entry name" value="ABC_TRANSPORTER_1"/>
    <property type="match status" value="1"/>
</dbReference>
<dbReference type="SUPFAM" id="SSF52540">
    <property type="entry name" value="P-loop containing nucleoside triphosphate hydrolases"/>
    <property type="match status" value="1"/>
</dbReference>
<dbReference type="PANTHER" id="PTHR43335:SF4">
    <property type="entry name" value="ABC TRANSPORTER, ATP-BINDING PROTEIN"/>
    <property type="match status" value="1"/>
</dbReference>
<dbReference type="InterPro" id="IPR017871">
    <property type="entry name" value="ABC_transporter-like_CS"/>
</dbReference>
<name>A0A7Y9I457_9ACTN</name>
<dbReference type="GO" id="GO:0005524">
    <property type="term" value="F:ATP binding"/>
    <property type="evidence" value="ECO:0007669"/>
    <property type="project" value="UniProtKB-KW"/>
</dbReference>
<dbReference type="RefSeq" id="WP_312878839.1">
    <property type="nucleotide sequence ID" value="NZ_JACCBU010000001.1"/>
</dbReference>
<dbReference type="SMART" id="SM00382">
    <property type="entry name" value="AAA"/>
    <property type="match status" value="1"/>
</dbReference>
<dbReference type="InterPro" id="IPR027417">
    <property type="entry name" value="P-loop_NTPase"/>
</dbReference>
<dbReference type="Proteomes" id="UP000569914">
    <property type="component" value="Unassembled WGS sequence"/>
</dbReference>
<dbReference type="Pfam" id="PF00005">
    <property type="entry name" value="ABC_tran"/>
    <property type="match status" value="1"/>
</dbReference>
<dbReference type="InterPro" id="IPR003439">
    <property type="entry name" value="ABC_transporter-like_ATP-bd"/>
</dbReference>
<comment type="similarity">
    <text evidence="1">Belongs to the ABC transporter superfamily.</text>
</comment>
<evidence type="ECO:0000256" key="4">
    <source>
        <dbReference type="ARBA" id="ARBA00022840"/>
    </source>
</evidence>
<evidence type="ECO:0000256" key="3">
    <source>
        <dbReference type="ARBA" id="ARBA00022741"/>
    </source>
</evidence>
<dbReference type="InterPro" id="IPR003593">
    <property type="entry name" value="AAA+_ATPase"/>
</dbReference>
<evidence type="ECO:0000256" key="1">
    <source>
        <dbReference type="ARBA" id="ARBA00005417"/>
    </source>
</evidence>
<evidence type="ECO:0000313" key="7">
    <source>
        <dbReference type="Proteomes" id="UP000569914"/>
    </source>
</evidence>
<accession>A0A7Y9I457</accession>
<keyword evidence="7" id="KW-1185">Reference proteome</keyword>
<feature type="domain" description="ABC transporter" evidence="5">
    <location>
        <begin position="5"/>
        <end position="231"/>
    </location>
</feature>
<dbReference type="EMBL" id="JACCBU010000001">
    <property type="protein sequence ID" value="NYE69894.1"/>
    <property type="molecule type" value="Genomic_DNA"/>
</dbReference>
<dbReference type="GO" id="GO:0016887">
    <property type="term" value="F:ATP hydrolysis activity"/>
    <property type="evidence" value="ECO:0007669"/>
    <property type="project" value="InterPro"/>
</dbReference>
<dbReference type="AlphaFoldDB" id="A0A7Y9I457"/>
<comment type="caution">
    <text evidence="6">The sequence shown here is derived from an EMBL/GenBank/DDBJ whole genome shotgun (WGS) entry which is preliminary data.</text>
</comment>
<keyword evidence="2" id="KW-0813">Transport</keyword>
<evidence type="ECO:0000256" key="2">
    <source>
        <dbReference type="ARBA" id="ARBA00022448"/>
    </source>
</evidence>
<proteinExistence type="inferred from homology"/>
<gene>
    <name evidence="6" type="ORF">BKA15_001223</name>
</gene>
<dbReference type="PANTHER" id="PTHR43335">
    <property type="entry name" value="ABC TRANSPORTER, ATP-BINDING PROTEIN"/>
    <property type="match status" value="1"/>
</dbReference>
<keyword evidence="3" id="KW-0547">Nucleotide-binding</keyword>
<evidence type="ECO:0000259" key="5">
    <source>
        <dbReference type="PROSITE" id="PS50893"/>
    </source>
</evidence>
<keyword evidence="4 6" id="KW-0067">ATP-binding</keyword>
<sequence>MNGVLELAGVSRSFRGGAGVSDLALRVEPGEIVALVGLNGAGKTTLMRLALGMLRPDRGTVTIDGASLQRLPGRVWARVGHLVEVPLAYRELTVRQNLALTARLHAAGPDRVGVALATWHLGDLADRRVGRLSLGNRQRVGLAGALQHHPELIILDEPSNSLDPAAVLVLRDELRRHSDRGAAVLVSSHHLDEVSRIADRIVLMNAGRLIGDLDPAGQDLERAFFARIHADDQQRRAEGDHR</sequence>
<protein>
    <submittedName>
        <fullName evidence="6">ABC-2 type transport system ATP-binding protein</fullName>
    </submittedName>
</protein>
<reference evidence="6 7" key="1">
    <citation type="submission" date="2020-07" db="EMBL/GenBank/DDBJ databases">
        <title>Sequencing the genomes of 1000 actinobacteria strains.</title>
        <authorList>
            <person name="Klenk H.-P."/>
        </authorList>
    </citation>
    <scope>NUCLEOTIDE SEQUENCE [LARGE SCALE GENOMIC DNA]</scope>
    <source>
        <strain evidence="6 7">DSM 22083</strain>
    </source>
</reference>
<dbReference type="PROSITE" id="PS50893">
    <property type="entry name" value="ABC_TRANSPORTER_2"/>
    <property type="match status" value="1"/>
</dbReference>
<organism evidence="6 7">
    <name type="scientific">Microlunatus parietis</name>
    <dbReference type="NCBI Taxonomy" id="682979"/>
    <lineage>
        <taxon>Bacteria</taxon>
        <taxon>Bacillati</taxon>
        <taxon>Actinomycetota</taxon>
        <taxon>Actinomycetes</taxon>
        <taxon>Propionibacteriales</taxon>
        <taxon>Propionibacteriaceae</taxon>
        <taxon>Microlunatus</taxon>
    </lineage>
</organism>
<dbReference type="Gene3D" id="3.40.50.300">
    <property type="entry name" value="P-loop containing nucleotide triphosphate hydrolases"/>
    <property type="match status" value="1"/>
</dbReference>